<comment type="caution">
    <text evidence="3">The sequence shown here is derived from an EMBL/GenBank/DDBJ whole genome shotgun (WGS) entry which is preliminary data.</text>
</comment>
<keyword evidence="1" id="KW-0812">Transmembrane</keyword>
<feature type="domain" description="SCP" evidence="2">
    <location>
        <begin position="69"/>
        <end position="186"/>
    </location>
</feature>
<dbReference type="Gene3D" id="3.40.33.10">
    <property type="entry name" value="CAP"/>
    <property type="match status" value="1"/>
</dbReference>
<dbReference type="PANTHER" id="PTHR31157:SF1">
    <property type="entry name" value="SCP DOMAIN-CONTAINING PROTEIN"/>
    <property type="match status" value="1"/>
</dbReference>
<evidence type="ECO:0000313" key="3">
    <source>
        <dbReference type="EMBL" id="OGC83161.1"/>
    </source>
</evidence>
<dbReference type="CDD" id="cd05379">
    <property type="entry name" value="CAP_bacterial"/>
    <property type="match status" value="1"/>
</dbReference>
<dbReference type="InterPro" id="IPR035940">
    <property type="entry name" value="CAP_sf"/>
</dbReference>
<accession>A0A1F4XN96</accession>
<dbReference type="PANTHER" id="PTHR31157">
    <property type="entry name" value="SCP DOMAIN-CONTAINING PROTEIN"/>
    <property type="match status" value="1"/>
</dbReference>
<feature type="transmembrane region" description="Helical" evidence="1">
    <location>
        <begin position="29"/>
        <end position="47"/>
    </location>
</feature>
<dbReference type="STRING" id="1797240.A3D68_00165"/>
<dbReference type="InterPro" id="IPR014044">
    <property type="entry name" value="CAP_dom"/>
</dbReference>
<sequence>MGRFFRNLLHHIVPTRGNAYRPRLLTGPWLLFFLTIVLTVEGVFLASTQVPLAGRLLPAAVVESEVVVLTNSQRAQYGAETLTENILLTLAAQSKAEDMASRGYFSHVSPDGTEPWAWLKQAGYVYQYAGENLAVRFDDSSAVVGAWMASPSHRENIVKPEYTHIGIGIAQGLYDGSPVTFVVQYFGTPLARAEVTTQAETPARQIVAEVESGAGAIEDVAGAVASAVPSAAVPNVTQTTVQQFLRAVAGNPTSTALALGTVAAIVALVVVLGFGMHIQVQPVEMLFGGSLVVAIALFFVMFNGQIVGVSNFAQEAALGSLAEPRGIIGEGISTKMPIVQ</sequence>
<dbReference type="AlphaFoldDB" id="A0A1F4XN96"/>
<evidence type="ECO:0000259" key="2">
    <source>
        <dbReference type="Pfam" id="PF00188"/>
    </source>
</evidence>
<keyword evidence="1" id="KW-1133">Transmembrane helix</keyword>
<protein>
    <recommendedName>
        <fullName evidence="2">SCP domain-containing protein</fullName>
    </recommendedName>
</protein>
<dbReference type="EMBL" id="MEWU01000027">
    <property type="protein sequence ID" value="OGC83161.1"/>
    <property type="molecule type" value="Genomic_DNA"/>
</dbReference>
<evidence type="ECO:0000313" key="4">
    <source>
        <dbReference type="Proteomes" id="UP000177564"/>
    </source>
</evidence>
<dbReference type="Pfam" id="PF00188">
    <property type="entry name" value="CAP"/>
    <property type="match status" value="1"/>
</dbReference>
<keyword evidence="1" id="KW-0472">Membrane</keyword>
<name>A0A1F4XN96_9BACT</name>
<reference evidence="3 4" key="1">
    <citation type="journal article" date="2016" name="Nat. Commun.">
        <title>Thousands of microbial genomes shed light on interconnected biogeochemical processes in an aquifer system.</title>
        <authorList>
            <person name="Anantharaman K."/>
            <person name="Brown C.T."/>
            <person name="Hug L.A."/>
            <person name="Sharon I."/>
            <person name="Castelle C.J."/>
            <person name="Probst A.J."/>
            <person name="Thomas B.C."/>
            <person name="Singh A."/>
            <person name="Wilkins M.J."/>
            <person name="Karaoz U."/>
            <person name="Brodie E.L."/>
            <person name="Williams K.H."/>
            <person name="Hubbard S.S."/>
            <person name="Banfield J.F."/>
        </authorList>
    </citation>
    <scope>NUCLEOTIDE SEQUENCE [LARGE SCALE GENOMIC DNA]</scope>
</reference>
<feature type="transmembrane region" description="Helical" evidence="1">
    <location>
        <begin position="256"/>
        <end position="279"/>
    </location>
</feature>
<proteinExistence type="predicted"/>
<dbReference type="Proteomes" id="UP000177564">
    <property type="component" value="Unassembled WGS sequence"/>
</dbReference>
<evidence type="ECO:0000256" key="1">
    <source>
        <dbReference type="SAM" id="Phobius"/>
    </source>
</evidence>
<organism evidence="3 4">
    <name type="scientific">Candidatus Adlerbacteria bacterium RIFCSPHIGHO2_02_FULL_52_17</name>
    <dbReference type="NCBI Taxonomy" id="1797240"/>
    <lineage>
        <taxon>Bacteria</taxon>
        <taxon>Candidatus Adleribacteriota</taxon>
    </lineage>
</organism>
<dbReference type="SUPFAM" id="SSF55797">
    <property type="entry name" value="PR-1-like"/>
    <property type="match status" value="1"/>
</dbReference>
<gene>
    <name evidence="3" type="ORF">A3D68_00165</name>
</gene>
<feature type="transmembrane region" description="Helical" evidence="1">
    <location>
        <begin position="285"/>
        <end position="302"/>
    </location>
</feature>